<name>A0A2X4X9W3_9NOCA</name>
<sequence length="169" mass="18586">MLNDGGPDDLGAWPTGRLLSTAARLVERAWEQRLRRRGLTHAGVIALHSIAAQPMSQREMARACRVTDQTMSRTVDHLVRGGFATRSVDPEDERRMRVRITDSGATEYRRVLELERDGLAGDDAGSPVPVSDPETLRRLLIEIVLAHRDMSPHVSGSTHDGHGPPPETG</sequence>
<dbReference type="PRINTS" id="PR00598">
    <property type="entry name" value="HTHMARR"/>
</dbReference>
<protein>
    <submittedName>
        <fullName evidence="5">MarR family transcriptional regulator</fullName>
    </submittedName>
</protein>
<dbReference type="PANTHER" id="PTHR33164:SF64">
    <property type="entry name" value="TRANSCRIPTIONAL REGULATOR SLYA"/>
    <property type="match status" value="1"/>
</dbReference>
<dbReference type="RefSeq" id="WP_072701224.1">
    <property type="nucleotide sequence ID" value="NZ_JAFBBL010000001.1"/>
</dbReference>
<dbReference type="SUPFAM" id="SSF46785">
    <property type="entry name" value="Winged helix' DNA-binding domain"/>
    <property type="match status" value="1"/>
</dbReference>
<evidence type="ECO:0000313" key="6">
    <source>
        <dbReference type="Proteomes" id="UP000249091"/>
    </source>
</evidence>
<dbReference type="SMART" id="SM00347">
    <property type="entry name" value="HTH_MARR"/>
    <property type="match status" value="1"/>
</dbReference>
<dbReference type="PANTHER" id="PTHR33164">
    <property type="entry name" value="TRANSCRIPTIONAL REGULATOR, MARR FAMILY"/>
    <property type="match status" value="1"/>
</dbReference>
<evidence type="ECO:0000256" key="2">
    <source>
        <dbReference type="ARBA" id="ARBA00023125"/>
    </source>
</evidence>
<accession>A0A2X4X9W3</accession>
<dbReference type="Proteomes" id="UP000249091">
    <property type="component" value="Chromosome 1"/>
</dbReference>
<dbReference type="GO" id="GO:0003677">
    <property type="term" value="F:DNA binding"/>
    <property type="evidence" value="ECO:0007669"/>
    <property type="project" value="UniProtKB-KW"/>
</dbReference>
<dbReference type="AlphaFoldDB" id="A0A2X4X9W3"/>
<dbReference type="EMBL" id="LS483468">
    <property type="protein sequence ID" value="SQI33374.1"/>
    <property type="molecule type" value="Genomic_DNA"/>
</dbReference>
<dbReference type="Pfam" id="PF12802">
    <property type="entry name" value="MarR_2"/>
    <property type="match status" value="1"/>
</dbReference>
<dbReference type="STRING" id="1219011.GCA_001895045_02662"/>
<dbReference type="InterPro" id="IPR036388">
    <property type="entry name" value="WH-like_DNA-bd_sf"/>
</dbReference>
<dbReference type="InterPro" id="IPR036390">
    <property type="entry name" value="WH_DNA-bd_sf"/>
</dbReference>
<feature type="domain" description="HTH marR-type" evidence="4">
    <location>
        <begin position="12"/>
        <end position="145"/>
    </location>
</feature>
<dbReference type="Gene3D" id="1.10.10.10">
    <property type="entry name" value="Winged helix-like DNA-binding domain superfamily/Winged helix DNA-binding domain"/>
    <property type="match status" value="1"/>
</dbReference>
<gene>
    <name evidence="5" type="ORF">NCTC10994_02551</name>
</gene>
<proteinExistence type="predicted"/>
<dbReference type="PROSITE" id="PS50995">
    <property type="entry name" value="HTH_MARR_2"/>
    <property type="match status" value="1"/>
</dbReference>
<reference evidence="5 6" key="1">
    <citation type="submission" date="2018-06" db="EMBL/GenBank/DDBJ databases">
        <authorList>
            <consortium name="Pathogen Informatics"/>
            <person name="Doyle S."/>
        </authorList>
    </citation>
    <scope>NUCLEOTIDE SEQUENCE [LARGE SCALE GENOMIC DNA]</scope>
    <source>
        <strain evidence="5 6">NCTC10994</strain>
    </source>
</reference>
<evidence type="ECO:0000256" key="1">
    <source>
        <dbReference type="ARBA" id="ARBA00023015"/>
    </source>
</evidence>
<evidence type="ECO:0000256" key="3">
    <source>
        <dbReference type="ARBA" id="ARBA00023163"/>
    </source>
</evidence>
<keyword evidence="3" id="KW-0804">Transcription</keyword>
<evidence type="ECO:0000259" key="4">
    <source>
        <dbReference type="PROSITE" id="PS50995"/>
    </source>
</evidence>
<evidence type="ECO:0000313" key="5">
    <source>
        <dbReference type="EMBL" id="SQI33374.1"/>
    </source>
</evidence>
<organism evidence="5 6">
    <name type="scientific">Rhodococcus coprophilus</name>
    <dbReference type="NCBI Taxonomy" id="38310"/>
    <lineage>
        <taxon>Bacteria</taxon>
        <taxon>Bacillati</taxon>
        <taxon>Actinomycetota</taxon>
        <taxon>Actinomycetes</taxon>
        <taxon>Mycobacteriales</taxon>
        <taxon>Nocardiaceae</taxon>
        <taxon>Rhodococcus</taxon>
    </lineage>
</organism>
<dbReference type="InterPro" id="IPR000835">
    <property type="entry name" value="HTH_MarR-typ"/>
</dbReference>
<dbReference type="GO" id="GO:0006950">
    <property type="term" value="P:response to stress"/>
    <property type="evidence" value="ECO:0007669"/>
    <property type="project" value="TreeGrafter"/>
</dbReference>
<keyword evidence="6" id="KW-1185">Reference proteome</keyword>
<dbReference type="InterPro" id="IPR039422">
    <property type="entry name" value="MarR/SlyA-like"/>
</dbReference>
<dbReference type="GO" id="GO:0003700">
    <property type="term" value="F:DNA-binding transcription factor activity"/>
    <property type="evidence" value="ECO:0007669"/>
    <property type="project" value="InterPro"/>
</dbReference>
<keyword evidence="1" id="KW-0805">Transcription regulation</keyword>
<keyword evidence="2" id="KW-0238">DNA-binding</keyword>
<dbReference type="KEGG" id="rcr:NCTC10994_02551"/>